<dbReference type="Gene3D" id="1.10.287.950">
    <property type="entry name" value="Methyl-accepting chemotaxis protein"/>
    <property type="match status" value="1"/>
</dbReference>
<organism evidence="2 3">
    <name type="scientific">Dendrosporobacter quercicolus</name>
    <dbReference type="NCBI Taxonomy" id="146817"/>
    <lineage>
        <taxon>Bacteria</taxon>
        <taxon>Bacillati</taxon>
        <taxon>Bacillota</taxon>
        <taxon>Negativicutes</taxon>
        <taxon>Selenomonadales</taxon>
        <taxon>Sporomusaceae</taxon>
        <taxon>Dendrosporobacter</taxon>
    </lineage>
</organism>
<evidence type="ECO:0000256" key="1">
    <source>
        <dbReference type="SAM" id="MobiDB-lite"/>
    </source>
</evidence>
<evidence type="ECO:0000313" key="2">
    <source>
        <dbReference type="EMBL" id="SDM26580.1"/>
    </source>
</evidence>
<dbReference type="Proteomes" id="UP000214880">
    <property type="component" value="Unassembled WGS sequence"/>
</dbReference>
<dbReference type="EMBL" id="FNHB01000003">
    <property type="protein sequence ID" value="SDM26580.1"/>
    <property type="molecule type" value="Genomic_DNA"/>
</dbReference>
<reference evidence="2 3" key="1">
    <citation type="submission" date="2016-10" db="EMBL/GenBank/DDBJ databases">
        <authorList>
            <person name="de Groot N.N."/>
        </authorList>
    </citation>
    <scope>NUCLEOTIDE SEQUENCE [LARGE SCALE GENOMIC DNA]</scope>
    <source>
        <strain evidence="2 3">DSM 1736</strain>
    </source>
</reference>
<keyword evidence="3" id="KW-1185">Reference proteome</keyword>
<name>A0A1G9RU31_9FIRM</name>
<sequence length="80" mass="8447">MNQSLAEVVPLIGQVAGQIRKMAENLQHTCGESTQIVSSVQAIHQISQDIAAQKQTVSAATGEKSAAGEELLPPARRRPA</sequence>
<dbReference type="STRING" id="146817.SAMN04488502_10399"/>
<accession>A0A1G9RU31</accession>
<protein>
    <submittedName>
        <fullName evidence="2">Methyl-accepting chemotaxis protein</fullName>
    </submittedName>
</protein>
<dbReference type="AlphaFoldDB" id="A0A1G9RU31"/>
<dbReference type="SUPFAM" id="SSF58104">
    <property type="entry name" value="Methyl-accepting chemotaxis protein (MCP) signaling domain"/>
    <property type="match status" value="1"/>
</dbReference>
<gene>
    <name evidence="2" type="ORF">SAMN04488502_10399</name>
</gene>
<proteinExistence type="predicted"/>
<evidence type="ECO:0000313" key="3">
    <source>
        <dbReference type="Proteomes" id="UP000214880"/>
    </source>
</evidence>
<feature type="region of interest" description="Disordered" evidence="1">
    <location>
        <begin position="56"/>
        <end position="80"/>
    </location>
</feature>